<accession>A0AAF0EYZ3</accession>
<dbReference type="RefSeq" id="XP_060120691.1">
    <property type="nucleotide sequence ID" value="XM_060264708.1"/>
</dbReference>
<dbReference type="SUPFAM" id="SSF64263">
    <property type="entry name" value="Prokaryotic ribosomal protein L17"/>
    <property type="match status" value="1"/>
</dbReference>
<sequence length="302" mass="33812">MKGLAFRKLNRSCTNLVTSLLAHERIVTTVAKAKEASRCAEKIITLGKRGTPTAMSGAQSFLFSTAGSMARLREMAERYADRPGGYTRVHLMGHRKGDHAPRAILELVDNPTDVKLDMTARAMAREADILLRRAQKNLSISELSTLLEAQKNIPLEHDERFAPLTRRNISKLIKYRGEEARKELMAKATLYLERIRAEDAVEGRRRSDDERWNSMELVRPSRGRILTRPATGKRVFAGEITPELAAQVGTKVEQPKPMHRRNGTIAPSRVVTIKKPSVVRLSKGVFAKRYVRHAAAPKKASS</sequence>
<gene>
    <name evidence="5" type="primary">mrpl8</name>
    <name evidence="5" type="ORF">MJAP1_000741</name>
</gene>
<dbReference type="Gene3D" id="3.90.1030.10">
    <property type="entry name" value="Ribosomal protein L17"/>
    <property type="match status" value="1"/>
</dbReference>
<name>A0AAF0EYZ3_9BASI</name>
<dbReference type="PANTHER" id="PTHR14413">
    <property type="entry name" value="RIBOSOMAL PROTEIN L17"/>
    <property type="match status" value="1"/>
</dbReference>
<dbReference type="InterPro" id="IPR047859">
    <property type="entry name" value="Ribosomal_bL17_CS"/>
</dbReference>
<keyword evidence="6" id="KW-1185">Reference proteome</keyword>
<dbReference type="Pfam" id="PF01196">
    <property type="entry name" value="Ribosomal_L17"/>
    <property type="match status" value="1"/>
</dbReference>
<dbReference type="NCBIfam" id="TIGR00059">
    <property type="entry name" value="L17"/>
    <property type="match status" value="1"/>
</dbReference>
<keyword evidence="3 4" id="KW-0687">Ribonucleoprotein</keyword>
<comment type="similarity">
    <text evidence="1 4">Belongs to the bacterial ribosomal protein bL17 family.</text>
</comment>
<reference evidence="5" key="1">
    <citation type="submission" date="2023-03" db="EMBL/GenBank/DDBJ databases">
        <title>Mating type loci evolution in Malassezia.</title>
        <authorList>
            <person name="Coelho M.A."/>
        </authorList>
    </citation>
    <scope>NUCLEOTIDE SEQUENCE</scope>
    <source>
        <strain evidence="5">CBS 9431</strain>
    </source>
</reference>
<dbReference type="InterPro" id="IPR036373">
    <property type="entry name" value="Ribosomal_bL17_sf"/>
</dbReference>
<evidence type="ECO:0000256" key="3">
    <source>
        <dbReference type="ARBA" id="ARBA00023274"/>
    </source>
</evidence>
<dbReference type="Proteomes" id="UP001217754">
    <property type="component" value="Chromosome 1"/>
</dbReference>
<dbReference type="AlphaFoldDB" id="A0AAF0EYZ3"/>
<protein>
    <submittedName>
        <fullName evidence="5">54S ribosomal protein L8, mitochondrial</fullName>
    </submittedName>
</protein>
<evidence type="ECO:0000256" key="4">
    <source>
        <dbReference type="RuleBase" id="RU000660"/>
    </source>
</evidence>
<evidence type="ECO:0000313" key="5">
    <source>
        <dbReference type="EMBL" id="WFD37794.1"/>
    </source>
</evidence>
<evidence type="ECO:0000256" key="1">
    <source>
        <dbReference type="ARBA" id="ARBA00008777"/>
    </source>
</evidence>
<dbReference type="GO" id="GO:0005762">
    <property type="term" value="C:mitochondrial large ribosomal subunit"/>
    <property type="evidence" value="ECO:0007669"/>
    <property type="project" value="TreeGrafter"/>
</dbReference>
<evidence type="ECO:0000256" key="2">
    <source>
        <dbReference type="ARBA" id="ARBA00022980"/>
    </source>
</evidence>
<dbReference type="GO" id="GO:0006412">
    <property type="term" value="P:translation"/>
    <property type="evidence" value="ECO:0007669"/>
    <property type="project" value="InterPro"/>
</dbReference>
<dbReference type="GeneID" id="85224390"/>
<keyword evidence="2 4" id="KW-0689">Ribosomal protein</keyword>
<proteinExistence type="inferred from homology"/>
<evidence type="ECO:0000313" key="6">
    <source>
        <dbReference type="Proteomes" id="UP001217754"/>
    </source>
</evidence>
<dbReference type="PROSITE" id="PS01167">
    <property type="entry name" value="RIBOSOMAL_L17"/>
    <property type="match status" value="1"/>
</dbReference>
<dbReference type="GO" id="GO:0003735">
    <property type="term" value="F:structural constituent of ribosome"/>
    <property type="evidence" value="ECO:0007669"/>
    <property type="project" value="InterPro"/>
</dbReference>
<organism evidence="5 6">
    <name type="scientific">Malassezia japonica</name>
    <dbReference type="NCBI Taxonomy" id="223818"/>
    <lineage>
        <taxon>Eukaryota</taxon>
        <taxon>Fungi</taxon>
        <taxon>Dikarya</taxon>
        <taxon>Basidiomycota</taxon>
        <taxon>Ustilaginomycotina</taxon>
        <taxon>Malasseziomycetes</taxon>
        <taxon>Malasseziales</taxon>
        <taxon>Malasseziaceae</taxon>
        <taxon>Malassezia</taxon>
    </lineage>
</organism>
<dbReference type="PANTHER" id="PTHR14413:SF16">
    <property type="entry name" value="LARGE RIBOSOMAL SUBUNIT PROTEIN BL17M"/>
    <property type="match status" value="1"/>
</dbReference>
<dbReference type="InterPro" id="IPR000456">
    <property type="entry name" value="Ribosomal_bL17"/>
</dbReference>
<dbReference type="EMBL" id="CP119958">
    <property type="protein sequence ID" value="WFD37794.1"/>
    <property type="molecule type" value="Genomic_DNA"/>
</dbReference>